<protein>
    <recommendedName>
        <fullName evidence="2">Sulfatase-modifying factor enzyme-like domain-containing protein</fullName>
    </recommendedName>
</protein>
<gene>
    <name evidence="3" type="ORF">DDR33_05320</name>
</gene>
<dbReference type="Pfam" id="PF03781">
    <property type="entry name" value="FGE-sulfatase"/>
    <property type="match status" value="1"/>
</dbReference>
<dbReference type="InterPro" id="IPR042095">
    <property type="entry name" value="SUMF_sf"/>
</dbReference>
<dbReference type="Gene3D" id="3.90.1580.10">
    <property type="entry name" value="paralog of FGE (formylglycine-generating enzyme)"/>
    <property type="match status" value="1"/>
</dbReference>
<name>A0A2U2PKI2_9SPHI</name>
<keyword evidence="4" id="KW-1185">Reference proteome</keyword>
<dbReference type="PANTHER" id="PTHR23150:SF19">
    <property type="entry name" value="FORMYLGLYCINE-GENERATING ENZYME"/>
    <property type="match status" value="1"/>
</dbReference>
<evidence type="ECO:0000313" key="3">
    <source>
        <dbReference type="EMBL" id="PWG81782.1"/>
    </source>
</evidence>
<dbReference type="AlphaFoldDB" id="A0A2U2PKI2"/>
<proteinExistence type="predicted"/>
<dbReference type="InterPro" id="IPR016187">
    <property type="entry name" value="CTDL_fold"/>
</dbReference>
<dbReference type="PROSITE" id="PS51257">
    <property type="entry name" value="PROKAR_LIPOPROTEIN"/>
    <property type="match status" value="1"/>
</dbReference>
<evidence type="ECO:0000256" key="1">
    <source>
        <dbReference type="SAM" id="SignalP"/>
    </source>
</evidence>
<evidence type="ECO:0000259" key="2">
    <source>
        <dbReference type="Pfam" id="PF03781"/>
    </source>
</evidence>
<dbReference type="InterPro" id="IPR051043">
    <property type="entry name" value="Sulfatase_Mod_Factor_Kinase"/>
</dbReference>
<feature type="signal peptide" evidence="1">
    <location>
        <begin position="1"/>
        <end position="25"/>
    </location>
</feature>
<dbReference type="Proteomes" id="UP000245647">
    <property type="component" value="Unassembled WGS sequence"/>
</dbReference>
<feature type="non-terminal residue" evidence="3">
    <location>
        <position position="294"/>
    </location>
</feature>
<accession>A0A2U2PKI2</accession>
<reference evidence="3 4" key="1">
    <citation type="submission" date="2018-04" db="EMBL/GenBank/DDBJ databases">
        <title>Pedobacter chongqingensis sp. nov., isolated from a rottenly hemp rope.</title>
        <authorList>
            <person name="Cai Y."/>
        </authorList>
    </citation>
    <scope>NUCLEOTIDE SEQUENCE [LARGE SCALE GENOMIC DNA]</scope>
    <source>
        <strain evidence="3 4">FJ4-8</strain>
    </source>
</reference>
<dbReference type="PANTHER" id="PTHR23150">
    <property type="entry name" value="SULFATASE MODIFYING FACTOR 1, 2"/>
    <property type="match status" value="1"/>
</dbReference>
<feature type="chain" id="PRO_5015743226" description="Sulfatase-modifying factor enzyme-like domain-containing protein" evidence="1">
    <location>
        <begin position="26"/>
        <end position="294"/>
    </location>
</feature>
<organism evidence="3 4">
    <name type="scientific">Pararcticibacter amylolyticus</name>
    <dbReference type="NCBI Taxonomy" id="2173175"/>
    <lineage>
        <taxon>Bacteria</taxon>
        <taxon>Pseudomonadati</taxon>
        <taxon>Bacteroidota</taxon>
        <taxon>Sphingobacteriia</taxon>
        <taxon>Sphingobacteriales</taxon>
        <taxon>Sphingobacteriaceae</taxon>
        <taxon>Pararcticibacter</taxon>
    </lineage>
</organism>
<sequence length="294" mass="34179">MKMRENKYHFLLPLLFALSSCSVSNNTTRQAERLSVPPGMVYVPAGSVMMKQTYGNSDTTDSSEMKKVSLSAFYMDRAEITNKQYRQFVEWVRDSVAVTDYVKDKKFFINRGKKDTTNRLINWGKVDDKSLWKSHNDKTQKALQGMYYQGDERTSAGNEVNPGVLNYRWQTVTTRIDSKTKKRIKVVQKDSVNVWPDESVWVNDFPNSQNDFMVKTYFAGKAFDEYPVVGISWKQARAYAMWKTKKWASYQYKKDNGKRLQVPIDLPTEAQWLYAATIQSPKEIAAKQKELEQR</sequence>
<feature type="domain" description="Sulfatase-modifying factor enzyme-like" evidence="2">
    <location>
        <begin position="38"/>
        <end position="280"/>
    </location>
</feature>
<dbReference type="EMBL" id="QEAS01000003">
    <property type="protein sequence ID" value="PWG81782.1"/>
    <property type="molecule type" value="Genomic_DNA"/>
</dbReference>
<dbReference type="SUPFAM" id="SSF56436">
    <property type="entry name" value="C-type lectin-like"/>
    <property type="match status" value="1"/>
</dbReference>
<evidence type="ECO:0000313" key="4">
    <source>
        <dbReference type="Proteomes" id="UP000245647"/>
    </source>
</evidence>
<dbReference type="GO" id="GO:0120147">
    <property type="term" value="F:formylglycine-generating oxidase activity"/>
    <property type="evidence" value="ECO:0007669"/>
    <property type="project" value="TreeGrafter"/>
</dbReference>
<dbReference type="OrthoDB" id="9773278at2"/>
<comment type="caution">
    <text evidence="3">The sequence shown here is derived from an EMBL/GenBank/DDBJ whole genome shotgun (WGS) entry which is preliminary data.</text>
</comment>
<dbReference type="InterPro" id="IPR005532">
    <property type="entry name" value="SUMF_dom"/>
</dbReference>
<keyword evidence="1" id="KW-0732">Signal</keyword>